<name>A0ABW1EBG8_9BACT</name>
<dbReference type="InterPro" id="IPR016193">
    <property type="entry name" value="Cytidine_deaminase-like"/>
</dbReference>
<organism evidence="6 7">
    <name type="scientific">Acidicapsa dinghuensis</name>
    <dbReference type="NCBI Taxonomy" id="2218256"/>
    <lineage>
        <taxon>Bacteria</taxon>
        <taxon>Pseudomonadati</taxon>
        <taxon>Acidobacteriota</taxon>
        <taxon>Terriglobia</taxon>
        <taxon>Terriglobales</taxon>
        <taxon>Acidobacteriaceae</taxon>
        <taxon>Acidicapsa</taxon>
    </lineage>
</organism>
<sequence>MAPIKPVQVVGPIEPFEFCESELVIGFTYAVGTNYRPVQEFIIEILKQYHYKPNVIRVSDLIGNLSRLDLDDKSEVGRVSTLMDAGNSLCRTSGHRDIWALASIVEINKKRGSNAADQKPLERTAHLIFSLKRPEEVSTLRKVYAAGFFVIGVFATETERLEYLIDGNAPKISARELIKRDEDELADDDGQKTSKTFQLADVFVQLKNQAYRAELSRFFSLIFSDPYQTPTQHEQAMFLAYASSLRSGQLGRQVGAVITSKTGDVLAVGCNDVPKPGGGLYWPGQDDNRDHVLGEDTNDKRKAQIIDQLISKLPENLEESLAVALRKSFREVLDITEYGRAVHAEMDALLTCARSGVSPQGALLYTTTFPCHNCARHIIAAGIERVIYIEPYAKSKAQELHEDAIVVEEKAEKSARGPKRKLPFTHFVGIGPRRYFDLFSLNQSTGHELERKENGKKFNIQTVKSWPRIPLSPYTYMERERMAIEVLSSIPKQLDMFEPEE</sequence>
<dbReference type="Gene3D" id="3.40.50.300">
    <property type="entry name" value="P-loop containing nucleotide triphosphate hydrolases"/>
    <property type="match status" value="1"/>
</dbReference>
<keyword evidence="7" id="KW-1185">Reference proteome</keyword>
<keyword evidence="4" id="KW-0862">Zinc</keyword>
<dbReference type="PANTHER" id="PTHR11086:SF18">
    <property type="entry name" value="DEOXYCYTIDYLATE DEAMINASE"/>
    <property type="match status" value="1"/>
</dbReference>
<comment type="caution">
    <text evidence="6">The sequence shown here is derived from an EMBL/GenBank/DDBJ whole genome shotgun (WGS) entry which is preliminary data.</text>
</comment>
<dbReference type="InterPro" id="IPR027417">
    <property type="entry name" value="P-loop_NTPase"/>
</dbReference>
<dbReference type="EMBL" id="JBHSPH010000001">
    <property type="protein sequence ID" value="MFC5860738.1"/>
    <property type="molecule type" value="Genomic_DNA"/>
</dbReference>
<dbReference type="PROSITE" id="PS51747">
    <property type="entry name" value="CYT_DCMP_DEAMINASES_2"/>
    <property type="match status" value="1"/>
</dbReference>
<dbReference type="Proteomes" id="UP001596091">
    <property type="component" value="Unassembled WGS sequence"/>
</dbReference>
<evidence type="ECO:0000313" key="6">
    <source>
        <dbReference type="EMBL" id="MFC5860738.1"/>
    </source>
</evidence>
<dbReference type="Gene3D" id="3.40.140.10">
    <property type="entry name" value="Cytidine Deaminase, domain 2"/>
    <property type="match status" value="1"/>
</dbReference>
<dbReference type="NCBIfam" id="NF041025">
    <property type="entry name" value="antiphage_deaminase"/>
    <property type="match status" value="1"/>
</dbReference>
<keyword evidence="2" id="KW-0479">Metal-binding</keyword>
<evidence type="ECO:0000256" key="4">
    <source>
        <dbReference type="ARBA" id="ARBA00022833"/>
    </source>
</evidence>
<evidence type="ECO:0000256" key="3">
    <source>
        <dbReference type="ARBA" id="ARBA00022801"/>
    </source>
</evidence>
<dbReference type="SUPFAM" id="SSF53927">
    <property type="entry name" value="Cytidine deaminase-like"/>
    <property type="match status" value="1"/>
</dbReference>
<feature type="domain" description="CMP/dCMP-type deaminase" evidence="5">
    <location>
        <begin position="231"/>
        <end position="408"/>
    </location>
</feature>
<dbReference type="PROSITE" id="PS00903">
    <property type="entry name" value="CYT_DCMP_DEAMINASES_1"/>
    <property type="match status" value="1"/>
</dbReference>
<reference evidence="7" key="1">
    <citation type="journal article" date="2019" name="Int. J. Syst. Evol. Microbiol.">
        <title>The Global Catalogue of Microorganisms (GCM) 10K type strain sequencing project: providing services to taxonomists for standard genome sequencing and annotation.</title>
        <authorList>
            <consortium name="The Broad Institute Genomics Platform"/>
            <consortium name="The Broad Institute Genome Sequencing Center for Infectious Disease"/>
            <person name="Wu L."/>
            <person name="Ma J."/>
        </authorList>
    </citation>
    <scope>NUCLEOTIDE SEQUENCE [LARGE SCALE GENOMIC DNA]</scope>
    <source>
        <strain evidence="7">JCM 4087</strain>
    </source>
</reference>
<protein>
    <submittedName>
        <fullName evidence="6">Anti-phage dCTP deaminase</fullName>
    </submittedName>
</protein>
<evidence type="ECO:0000259" key="5">
    <source>
        <dbReference type="PROSITE" id="PS51747"/>
    </source>
</evidence>
<dbReference type="Pfam" id="PF00383">
    <property type="entry name" value="dCMP_cyt_deam_1"/>
    <property type="match status" value="1"/>
</dbReference>
<evidence type="ECO:0000313" key="7">
    <source>
        <dbReference type="Proteomes" id="UP001596091"/>
    </source>
</evidence>
<accession>A0ABW1EBG8</accession>
<dbReference type="RefSeq" id="WP_263335239.1">
    <property type="nucleotide sequence ID" value="NZ_JAGSYH010000002.1"/>
</dbReference>
<dbReference type="PANTHER" id="PTHR11086">
    <property type="entry name" value="DEOXYCYTIDYLATE DEAMINASE-RELATED"/>
    <property type="match status" value="1"/>
</dbReference>
<dbReference type="InterPro" id="IPR002125">
    <property type="entry name" value="CMP_dCMP_dom"/>
</dbReference>
<dbReference type="InterPro" id="IPR016192">
    <property type="entry name" value="APOBEC/CMP_deaminase_Zn-bd"/>
</dbReference>
<dbReference type="InterPro" id="IPR015517">
    <property type="entry name" value="dCMP_deaminase-rel"/>
</dbReference>
<evidence type="ECO:0000256" key="2">
    <source>
        <dbReference type="ARBA" id="ARBA00022723"/>
    </source>
</evidence>
<gene>
    <name evidence="6" type="ORF">ACFPT7_00370</name>
</gene>
<comment type="similarity">
    <text evidence="1">Belongs to the cytidine and deoxycytidylate deaminase family.</text>
</comment>
<proteinExistence type="inferred from homology"/>
<evidence type="ECO:0000256" key="1">
    <source>
        <dbReference type="ARBA" id="ARBA00006576"/>
    </source>
</evidence>
<keyword evidence="3" id="KW-0378">Hydrolase</keyword>